<name>A0AAN8AH31_ELEMC</name>
<keyword evidence="3" id="KW-1185">Reference proteome</keyword>
<gene>
    <name evidence="2" type="ORF">PBY51_021212</name>
</gene>
<dbReference type="AlphaFoldDB" id="A0AAN8AH31"/>
<feature type="region of interest" description="Disordered" evidence="1">
    <location>
        <begin position="97"/>
        <end position="121"/>
    </location>
</feature>
<organism evidence="2 3">
    <name type="scientific">Eleginops maclovinus</name>
    <name type="common">Patagonian blennie</name>
    <name type="synonym">Eleginus maclovinus</name>
    <dbReference type="NCBI Taxonomy" id="56733"/>
    <lineage>
        <taxon>Eukaryota</taxon>
        <taxon>Metazoa</taxon>
        <taxon>Chordata</taxon>
        <taxon>Craniata</taxon>
        <taxon>Vertebrata</taxon>
        <taxon>Euteleostomi</taxon>
        <taxon>Actinopterygii</taxon>
        <taxon>Neopterygii</taxon>
        <taxon>Teleostei</taxon>
        <taxon>Neoteleostei</taxon>
        <taxon>Acanthomorphata</taxon>
        <taxon>Eupercaria</taxon>
        <taxon>Perciformes</taxon>
        <taxon>Notothenioidei</taxon>
        <taxon>Eleginopidae</taxon>
        <taxon>Eleginops</taxon>
    </lineage>
</organism>
<reference evidence="2 3" key="2">
    <citation type="journal article" date="2023" name="Mol. Biol. Evol.">
        <title>Genomics of Secondarily Temperate Adaptation in the Only Non-Antarctic Icefish.</title>
        <authorList>
            <person name="Rivera-Colon A.G."/>
            <person name="Rayamajhi N."/>
            <person name="Minhas B.F."/>
            <person name="Madrigal G."/>
            <person name="Bilyk K.T."/>
            <person name="Yoon V."/>
            <person name="Hune M."/>
            <person name="Gregory S."/>
            <person name="Cheng C.H.C."/>
            <person name="Catchen J.M."/>
        </authorList>
    </citation>
    <scope>NUCLEOTIDE SEQUENCE [LARGE SCALE GENOMIC DNA]</scope>
    <source>
        <strain evidence="2">JMC-PN-2008</strain>
    </source>
</reference>
<comment type="caution">
    <text evidence="2">The sequence shown here is derived from an EMBL/GenBank/DDBJ whole genome shotgun (WGS) entry which is preliminary data.</text>
</comment>
<evidence type="ECO:0000256" key="1">
    <source>
        <dbReference type="SAM" id="MobiDB-lite"/>
    </source>
</evidence>
<accession>A0AAN8AH31</accession>
<proteinExistence type="predicted"/>
<sequence>MNITNRIGDKAQPWRRPTLTGKRSDVLPRTRTQLSLWEYRDWMALSKDPLTPYSRSTSHSISLEPCHTPWKKKSLAEVFSWLRFRVLMCKDQTKDQRTLSAEGVQCQGVDSQQIHRSSRGP</sequence>
<dbReference type="Proteomes" id="UP001346869">
    <property type="component" value="Unassembled WGS sequence"/>
</dbReference>
<protein>
    <submittedName>
        <fullName evidence="2">Uncharacterized protein</fullName>
    </submittedName>
</protein>
<evidence type="ECO:0000313" key="3">
    <source>
        <dbReference type="Proteomes" id="UP001346869"/>
    </source>
</evidence>
<evidence type="ECO:0000313" key="2">
    <source>
        <dbReference type="EMBL" id="KAK5859678.1"/>
    </source>
</evidence>
<reference evidence="2 3" key="1">
    <citation type="journal article" date="2023" name="Genes (Basel)">
        <title>Chromosome-Level Genome Assembly and Circadian Gene Repertoire of the Patagonia Blennie Eleginops maclovinus-The Closest Ancestral Proxy of Antarctic Cryonotothenioids.</title>
        <authorList>
            <person name="Cheng C.C."/>
            <person name="Rivera-Colon A.G."/>
            <person name="Minhas B.F."/>
            <person name="Wilson L."/>
            <person name="Rayamajhi N."/>
            <person name="Vargas-Chacoff L."/>
            <person name="Catchen J.M."/>
        </authorList>
    </citation>
    <scope>NUCLEOTIDE SEQUENCE [LARGE SCALE GENOMIC DNA]</scope>
    <source>
        <strain evidence="2">JMC-PN-2008</strain>
    </source>
</reference>
<dbReference type="EMBL" id="JAUZQC010000014">
    <property type="protein sequence ID" value="KAK5859678.1"/>
    <property type="molecule type" value="Genomic_DNA"/>
</dbReference>
<feature type="region of interest" description="Disordered" evidence="1">
    <location>
        <begin position="1"/>
        <end position="22"/>
    </location>
</feature>